<dbReference type="PANTHER" id="PTHR36174:SF1">
    <property type="entry name" value="LIPID II:GLYCINE GLYCYLTRANSFERASE"/>
    <property type="match status" value="1"/>
</dbReference>
<evidence type="ECO:0000313" key="2">
    <source>
        <dbReference type="EMBL" id="ADV44126.1"/>
    </source>
</evidence>
<evidence type="ECO:0000259" key="1">
    <source>
        <dbReference type="Pfam" id="PF13480"/>
    </source>
</evidence>
<protein>
    <recommendedName>
        <fullName evidence="1">BioF2-like acetyltransferase domain-containing protein</fullName>
    </recommendedName>
</protein>
<feature type="domain" description="BioF2-like acetyltransferase" evidence="1">
    <location>
        <begin position="172"/>
        <end position="286"/>
    </location>
</feature>
<dbReference type="STRING" id="693979.Bache_2157"/>
<dbReference type="InterPro" id="IPR038740">
    <property type="entry name" value="BioF2-like_GNAT_dom"/>
</dbReference>
<sequence>MTVRYLSRDDYEAWNRFVNQSPQGFIWDYSWWLETITDGDYKICALLDDDNLIVAGISLPFFSTGTIRQPLLTQSLGMLYEDMSKRNNMRLQKQLTNQKEYSNQIVDFVLKDFKRFSICFNYNYDYWLPLYWKGFKQTTRYTYVIDYSNYVLEEEFKRFSKGHKWILNKVEKKSDLRVVKVDDVEEYLTESDKTYQRQGVSKPYSNEMVRRLHNEVMKRGMGTLLKIVDGENQTHAIAFYLHNNREVYYWLGASDDKLRDSGGHTYLTWYAIRYFADKVRFFNFGGSMIEHVERNFRNFSAIPRQFFVIQYGFDTAWEECKMAIRKLLGRV</sequence>
<dbReference type="KEGG" id="bhl:Bache_2157"/>
<keyword evidence="3" id="KW-1185">Reference proteome</keyword>
<dbReference type="RefSeq" id="WP_013547717.1">
    <property type="nucleotide sequence ID" value="NC_014933.1"/>
</dbReference>
<dbReference type="PATRIC" id="fig|693979.3.peg.2266"/>
<proteinExistence type="predicted"/>
<dbReference type="HOGENOM" id="CLU_062815_0_0_10"/>
<dbReference type="InterPro" id="IPR016181">
    <property type="entry name" value="Acyl_CoA_acyltransferase"/>
</dbReference>
<reference key="1">
    <citation type="submission" date="2010-11" db="EMBL/GenBank/DDBJ databases">
        <title>The complete genome of Bacteroides helcogenes P 36-108.</title>
        <authorList>
            <consortium name="US DOE Joint Genome Institute (JGI-PGF)"/>
            <person name="Lucas S."/>
            <person name="Copeland A."/>
            <person name="Lapidus A."/>
            <person name="Bruce D."/>
            <person name="Goodwin L."/>
            <person name="Pitluck S."/>
            <person name="Kyrpides N."/>
            <person name="Mavromatis K."/>
            <person name="Ivanova N."/>
            <person name="Zeytun A."/>
            <person name="Brettin T."/>
            <person name="Detter J.C."/>
            <person name="Tapia R."/>
            <person name="Han C."/>
            <person name="Land M."/>
            <person name="Hauser L."/>
            <person name="Markowitz V."/>
            <person name="Cheng J.-F."/>
            <person name="Hugenholtz P."/>
            <person name="Woyke T."/>
            <person name="Wu D."/>
            <person name="Gronow S."/>
            <person name="Wellnitz S."/>
            <person name="Brambilla E."/>
            <person name="Klenk H.-P."/>
            <person name="Eisen J.A."/>
        </authorList>
    </citation>
    <scope>NUCLEOTIDE SEQUENCE</scope>
    <source>
        <strain>P 36-108</strain>
    </source>
</reference>
<reference evidence="2 3" key="2">
    <citation type="journal article" date="2011" name="Stand. Genomic Sci.">
        <title>Complete genome sequence of Bacteroides helcogenes type strain (P 36-108).</title>
        <authorList>
            <person name="Pati A."/>
            <person name="Gronow S."/>
            <person name="Zeytun A."/>
            <person name="Lapidus A."/>
            <person name="Nolan M."/>
            <person name="Hammon N."/>
            <person name="Deshpande S."/>
            <person name="Cheng J.F."/>
            <person name="Tapia R."/>
            <person name="Han C."/>
            <person name="Goodwin L."/>
            <person name="Pitluck S."/>
            <person name="Liolios K."/>
            <person name="Pagani I."/>
            <person name="Ivanova N."/>
            <person name="Mavromatis K."/>
            <person name="Chen A."/>
            <person name="Palaniappan K."/>
            <person name="Land M."/>
            <person name="Hauser L."/>
            <person name="Chang Y.J."/>
            <person name="Jeffries C.D."/>
            <person name="Detter J.C."/>
            <person name="Brambilla E."/>
            <person name="Rohde M."/>
            <person name="Goker M."/>
            <person name="Woyke T."/>
            <person name="Bristow J."/>
            <person name="Eisen J.A."/>
            <person name="Markowitz V."/>
            <person name="Hugenholtz P."/>
            <person name="Kyrpides N.C."/>
            <person name="Klenk H.P."/>
            <person name="Lucas S."/>
        </authorList>
    </citation>
    <scope>NUCLEOTIDE SEQUENCE [LARGE SCALE GENOMIC DNA]</scope>
    <source>
        <strain evidence="3">ATCC 35417 / DSM 20613 / JCM 6297 / CCUG 15421 / P 36-108</strain>
    </source>
</reference>
<dbReference type="Gene3D" id="3.40.630.30">
    <property type="match status" value="1"/>
</dbReference>
<dbReference type="Proteomes" id="UP000008630">
    <property type="component" value="Chromosome"/>
</dbReference>
<dbReference type="Pfam" id="PF13480">
    <property type="entry name" value="Acetyltransf_6"/>
    <property type="match status" value="1"/>
</dbReference>
<dbReference type="SUPFAM" id="SSF55729">
    <property type="entry name" value="Acyl-CoA N-acyltransferases (Nat)"/>
    <property type="match status" value="1"/>
</dbReference>
<dbReference type="AlphaFoldDB" id="E6SS58"/>
<dbReference type="EMBL" id="CP002352">
    <property type="protein sequence ID" value="ADV44126.1"/>
    <property type="molecule type" value="Genomic_DNA"/>
</dbReference>
<organism evidence="2 3">
    <name type="scientific">Bacteroides helcogenes (strain ATCC 35417 / DSM 20613 / JCM 6297 / CCUG 15421 / P 36-108)</name>
    <dbReference type="NCBI Taxonomy" id="693979"/>
    <lineage>
        <taxon>Bacteria</taxon>
        <taxon>Pseudomonadati</taxon>
        <taxon>Bacteroidota</taxon>
        <taxon>Bacteroidia</taxon>
        <taxon>Bacteroidales</taxon>
        <taxon>Bacteroidaceae</taxon>
        <taxon>Bacteroides</taxon>
    </lineage>
</organism>
<dbReference type="eggNOG" id="COG2348">
    <property type="taxonomic scope" value="Bacteria"/>
</dbReference>
<dbReference type="InterPro" id="IPR050644">
    <property type="entry name" value="PG_Glycine_Bridge_Synth"/>
</dbReference>
<dbReference type="OrthoDB" id="1113003at2"/>
<accession>E6SS58</accession>
<evidence type="ECO:0000313" key="3">
    <source>
        <dbReference type="Proteomes" id="UP000008630"/>
    </source>
</evidence>
<name>E6SS58_BACT6</name>
<dbReference type="PANTHER" id="PTHR36174">
    <property type="entry name" value="LIPID II:GLYCINE GLYCYLTRANSFERASE"/>
    <property type="match status" value="1"/>
</dbReference>
<gene>
    <name evidence="2" type="ordered locus">Bache_2157</name>
</gene>